<comment type="caution">
    <text evidence="1">The sequence shown here is derived from an EMBL/GenBank/DDBJ whole genome shotgun (WGS) entry which is preliminary data.</text>
</comment>
<dbReference type="EMBL" id="LJDB01000043">
    <property type="protein sequence ID" value="ONI41045.1"/>
    <property type="molecule type" value="Genomic_DNA"/>
</dbReference>
<evidence type="ECO:0000313" key="1">
    <source>
        <dbReference type="EMBL" id="ONI41045.1"/>
    </source>
</evidence>
<protein>
    <submittedName>
        <fullName evidence="1">MFS transporter</fullName>
    </submittedName>
</protein>
<sequence>MRRKDREVTNIEEIYKVIDECSCCRIGFYDEGEVYILPMNFGYSVCDNSTILYFHTAKEGRKIGLIEKSENVGFEMDTGNKLNVAEVACSCSTSFKSIIGSGAISFVNDKTEKEFALQKIMSQSTKKDGWKFDDKMLESVCIFKILVNKMTCKVHK</sequence>
<name>A0ACC8XDZ9_9FIRM</name>
<proteinExistence type="predicted"/>
<keyword evidence="2" id="KW-1185">Reference proteome</keyword>
<reference evidence="1" key="1">
    <citation type="submission" date="2016-08" db="EMBL/GenBank/DDBJ databases">
        <authorList>
            <person name="Ngugi D.K."/>
            <person name="Miyake S."/>
            <person name="Stingl U."/>
        </authorList>
    </citation>
    <scope>NUCLEOTIDE SEQUENCE</scope>
    <source>
        <strain evidence="1">SCG-B11WGA-EpuloA1</strain>
    </source>
</reference>
<evidence type="ECO:0000313" key="2">
    <source>
        <dbReference type="Proteomes" id="UP000188605"/>
    </source>
</evidence>
<gene>
    <name evidence="1" type="ORF">AN396_04630</name>
</gene>
<accession>A0ACC8XDZ9</accession>
<dbReference type="Proteomes" id="UP000188605">
    <property type="component" value="Unassembled WGS sequence"/>
</dbReference>
<organism evidence="1 2">
    <name type="scientific">Candidatus Epulonipiscium fishelsonii</name>
    <dbReference type="NCBI Taxonomy" id="77094"/>
    <lineage>
        <taxon>Bacteria</taxon>
        <taxon>Bacillati</taxon>
        <taxon>Bacillota</taxon>
        <taxon>Clostridia</taxon>
        <taxon>Lachnospirales</taxon>
        <taxon>Lachnospiraceae</taxon>
        <taxon>Candidatus Epulonipiscium</taxon>
    </lineage>
</organism>